<dbReference type="EMBL" id="JAVREY010000122">
    <property type="protein sequence ID" value="MDT0469675.1"/>
    <property type="molecule type" value="Genomic_DNA"/>
</dbReference>
<evidence type="ECO:0000313" key="2">
    <source>
        <dbReference type="Proteomes" id="UP001183809"/>
    </source>
</evidence>
<comment type="caution">
    <text evidence="1">The sequence shown here is derived from an EMBL/GenBank/DDBJ whole genome shotgun (WGS) entry which is preliminary data.</text>
</comment>
<dbReference type="RefSeq" id="WP_311701100.1">
    <property type="nucleotide sequence ID" value="NZ_JAVREY010000122.1"/>
</dbReference>
<organism evidence="1 2">
    <name type="scientific">Streptomyces gibsoniae</name>
    <dbReference type="NCBI Taxonomy" id="3075529"/>
    <lineage>
        <taxon>Bacteria</taxon>
        <taxon>Bacillati</taxon>
        <taxon>Actinomycetota</taxon>
        <taxon>Actinomycetes</taxon>
        <taxon>Kitasatosporales</taxon>
        <taxon>Streptomycetaceae</taxon>
        <taxon>Streptomyces</taxon>
    </lineage>
</organism>
<dbReference type="Proteomes" id="UP001183809">
    <property type="component" value="Unassembled WGS sequence"/>
</dbReference>
<protein>
    <submittedName>
        <fullName evidence="1">Uncharacterized protein</fullName>
    </submittedName>
</protein>
<gene>
    <name evidence="1" type="ORF">RM764_43230</name>
</gene>
<accession>A0ABU2U9C5</accession>
<keyword evidence="2" id="KW-1185">Reference proteome</keyword>
<evidence type="ECO:0000313" key="1">
    <source>
        <dbReference type="EMBL" id="MDT0469675.1"/>
    </source>
</evidence>
<proteinExistence type="predicted"/>
<sequence>MQRLAYCAGAILDADRRTELATERITQQYLIWVGEPYRIVRDEELYRLAGHDTFDEWGRALNGRSGDYMNKIIRVSPVVRALSSITRRQLKEKVLRPLVAVQRDHGDEAARECWRKAEAAGDLTERGLRTAAVACGYAITPEPAPQLESEGRPQVQPSSVLRLEMLERLAHTDPGQALMLCRRLKDNLARLEQDLLARTAPDD</sequence>
<name>A0ABU2U9C5_9ACTN</name>
<reference evidence="2" key="1">
    <citation type="submission" date="2023-07" db="EMBL/GenBank/DDBJ databases">
        <title>30 novel species of actinomycetes from the DSMZ collection.</title>
        <authorList>
            <person name="Nouioui I."/>
        </authorList>
    </citation>
    <scope>NUCLEOTIDE SEQUENCE [LARGE SCALE GENOMIC DNA]</scope>
    <source>
        <strain evidence="2">DSM 41699</strain>
    </source>
</reference>